<evidence type="ECO:0000313" key="3">
    <source>
        <dbReference type="Proteomes" id="UP000740329"/>
    </source>
</evidence>
<sequence length="109" mass="12024">MIIPKNATNIIMPSLNQTIVQNTTGLDFISQITTDMLYSTFGIYYPILFYLVLVIMTLVKTKSYSLAAFVSVLASAIIIPLTPLEVQIITGSLTVLIVVTAVISYYNTR</sequence>
<organism evidence="2 3">
    <name type="scientific">Methanococcus voltae</name>
    <dbReference type="NCBI Taxonomy" id="2188"/>
    <lineage>
        <taxon>Archaea</taxon>
        <taxon>Methanobacteriati</taxon>
        <taxon>Methanobacteriota</taxon>
        <taxon>Methanomada group</taxon>
        <taxon>Methanococci</taxon>
        <taxon>Methanococcales</taxon>
        <taxon>Methanococcaceae</taxon>
        <taxon>Methanococcus</taxon>
    </lineage>
</organism>
<keyword evidence="1" id="KW-1133">Transmembrane helix</keyword>
<protein>
    <submittedName>
        <fullName evidence="2">Uncharacterized protein</fullName>
    </submittedName>
</protein>
<evidence type="ECO:0000256" key="1">
    <source>
        <dbReference type="SAM" id="Phobius"/>
    </source>
</evidence>
<name>A0A8J7RIS4_METVO</name>
<proteinExistence type="predicted"/>
<reference evidence="2" key="1">
    <citation type="submission" date="2021-03" db="EMBL/GenBank/DDBJ databases">
        <title>Genomic Encyclopedia of Type Strains, Phase IV (KMG-V): Genome sequencing to study the core and pangenomes of soil and plant-associated prokaryotes.</title>
        <authorList>
            <person name="Whitman W."/>
        </authorList>
    </citation>
    <scope>NUCLEOTIDE SEQUENCE</scope>
    <source>
        <strain evidence="2">C4</strain>
    </source>
</reference>
<dbReference type="Proteomes" id="UP000740329">
    <property type="component" value="Unassembled WGS sequence"/>
</dbReference>
<feature type="transmembrane region" description="Helical" evidence="1">
    <location>
        <begin position="36"/>
        <end position="59"/>
    </location>
</feature>
<evidence type="ECO:0000313" key="2">
    <source>
        <dbReference type="EMBL" id="MBP2202210.1"/>
    </source>
</evidence>
<keyword evidence="1" id="KW-0472">Membrane</keyword>
<feature type="transmembrane region" description="Helical" evidence="1">
    <location>
        <begin position="88"/>
        <end position="106"/>
    </location>
</feature>
<dbReference type="RefSeq" id="WP_209591724.1">
    <property type="nucleotide sequence ID" value="NZ_JAGGMV010000009.1"/>
</dbReference>
<dbReference type="AlphaFoldDB" id="A0A8J7RIS4"/>
<accession>A0A8J7RIS4</accession>
<comment type="caution">
    <text evidence="2">The sequence shown here is derived from an EMBL/GenBank/DDBJ whole genome shotgun (WGS) entry which is preliminary data.</text>
</comment>
<feature type="transmembrane region" description="Helical" evidence="1">
    <location>
        <begin position="66"/>
        <end position="82"/>
    </location>
</feature>
<dbReference type="EMBL" id="JAGGMV010000009">
    <property type="protein sequence ID" value="MBP2202210.1"/>
    <property type="molecule type" value="Genomic_DNA"/>
</dbReference>
<keyword evidence="1" id="KW-0812">Transmembrane</keyword>
<gene>
    <name evidence="2" type="ORF">J3E07_001651</name>
</gene>